<dbReference type="PANTHER" id="PTHR47784">
    <property type="entry name" value="STEROL UPTAKE CONTROL PROTEIN 2"/>
    <property type="match status" value="1"/>
</dbReference>
<evidence type="ECO:0000259" key="2">
    <source>
        <dbReference type="PROSITE" id="PS50048"/>
    </source>
</evidence>
<keyword evidence="4" id="KW-1185">Reference proteome</keyword>
<evidence type="ECO:0000313" key="4">
    <source>
        <dbReference type="Proteomes" id="UP000434172"/>
    </source>
</evidence>
<dbReference type="OrthoDB" id="4841623at2759"/>
<name>A0A8H3WCJ7_9PEZI</name>
<proteinExistence type="predicted"/>
<dbReference type="AlphaFoldDB" id="A0A8H3WCJ7"/>
<comment type="caution">
    <text evidence="3">The sequence shown here is derived from an EMBL/GenBank/DDBJ whole genome shotgun (WGS) entry which is preliminary data.</text>
</comment>
<dbReference type="InterPro" id="IPR053157">
    <property type="entry name" value="Sterol_Uptake_Regulator"/>
</dbReference>
<dbReference type="Proteomes" id="UP000434172">
    <property type="component" value="Unassembled WGS sequence"/>
</dbReference>
<dbReference type="EMBL" id="WOWK01000064">
    <property type="protein sequence ID" value="KAF0322113.1"/>
    <property type="molecule type" value="Genomic_DNA"/>
</dbReference>
<dbReference type="PROSITE" id="PS50048">
    <property type="entry name" value="ZN2_CY6_FUNGAL_2"/>
    <property type="match status" value="1"/>
</dbReference>
<dbReference type="SMART" id="SM00066">
    <property type="entry name" value="GAL4"/>
    <property type="match status" value="1"/>
</dbReference>
<dbReference type="InterPro" id="IPR021858">
    <property type="entry name" value="Fun_TF"/>
</dbReference>
<sequence>MPSRRPHAKSRLGCAQCKARRVKCDETYPKCRNCQRFGKSCSYAWADPYSKAANIADVSSPISSPENCAMGKDIPSMVQLTFDALDMKLMHHFSTSTARSLSLIPDAQHIWQHSIPNLAYDQPLLMHGILALAGTHLANSTCSVEDMPRSQVYVRALHHQQLGLQLFRHQLQYLEGTTAEHEPLVIFSAIICILTFAQLQTTRETFKLTNILEIFAALRGKRALWASVGKAPHSQELAKLLYEPRDSETPGFEPELLALAGFQTAAKNSVLKDAIIQLRPSLVKQAPEFRLVGGWPTSVSDDFITLIQMRDSMALQILQSYCAVLSSLRDLWWVGDCGEKFRRATGLLN</sequence>
<dbReference type="GO" id="GO:0001228">
    <property type="term" value="F:DNA-binding transcription activator activity, RNA polymerase II-specific"/>
    <property type="evidence" value="ECO:0007669"/>
    <property type="project" value="TreeGrafter"/>
</dbReference>
<dbReference type="InterPro" id="IPR036864">
    <property type="entry name" value="Zn2-C6_fun-type_DNA-bd_sf"/>
</dbReference>
<gene>
    <name evidence="3" type="ORF">GQ607_010616</name>
</gene>
<dbReference type="SUPFAM" id="SSF57701">
    <property type="entry name" value="Zn2/Cys6 DNA-binding domain"/>
    <property type="match status" value="1"/>
</dbReference>
<dbReference type="PROSITE" id="PS00463">
    <property type="entry name" value="ZN2_CY6_FUNGAL_1"/>
    <property type="match status" value="1"/>
</dbReference>
<keyword evidence="1" id="KW-0539">Nucleus</keyword>
<dbReference type="Pfam" id="PF11951">
    <property type="entry name" value="Fungal_trans_2"/>
    <property type="match status" value="1"/>
</dbReference>
<protein>
    <submittedName>
        <fullName evidence="3">Retinol dehydrogenase 12</fullName>
    </submittedName>
</protein>
<dbReference type="CDD" id="cd00067">
    <property type="entry name" value="GAL4"/>
    <property type="match status" value="1"/>
</dbReference>
<dbReference type="PANTHER" id="PTHR47784:SF5">
    <property type="entry name" value="STEROL UPTAKE CONTROL PROTEIN 2"/>
    <property type="match status" value="1"/>
</dbReference>
<dbReference type="InterPro" id="IPR001138">
    <property type="entry name" value="Zn2Cys6_DnaBD"/>
</dbReference>
<dbReference type="Pfam" id="PF00172">
    <property type="entry name" value="Zn_clus"/>
    <property type="match status" value="1"/>
</dbReference>
<reference evidence="3 4" key="1">
    <citation type="submission" date="2019-12" db="EMBL/GenBank/DDBJ databases">
        <title>A genome sequence resource for the geographically widespread anthracnose pathogen Colletotrichum asianum.</title>
        <authorList>
            <person name="Meng Y."/>
        </authorList>
    </citation>
    <scope>NUCLEOTIDE SEQUENCE [LARGE SCALE GENOMIC DNA]</scope>
    <source>
        <strain evidence="3 4">ICMP 18580</strain>
    </source>
</reference>
<evidence type="ECO:0000313" key="3">
    <source>
        <dbReference type="EMBL" id="KAF0322113.1"/>
    </source>
</evidence>
<feature type="domain" description="Zn(2)-C6 fungal-type" evidence="2">
    <location>
        <begin position="13"/>
        <end position="43"/>
    </location>
</feature>
<accession>A0A8H3WCJ7</accession>
<dbReference type="Gene3D" id="4.10.240.10">
    <property type="entry name" value="Zn(2)-C6 fungal-type DNA-binding domain"/>
    <property type="match status" value="1"/>
</dbReference>
<organism evidence="3 4">
    <name type="scientific">Colletotrichum asianum</name>
    <dbReference type="NCBI Taxonomy" id="702518"/>
    <lineage>
        <taxon>Eukaryota</taxon>
        <taxon>Fungi</taxon>
        <taxon>Dikarya</taxon>
        <taxon>Ascomycota</taxon>
        <taxon>Pezizomycotina</taxon>
        <taxon>Sordariomycetes</taxon>
        <taxon>Hypocreomycetidae</taxon>
        <taxon>Glomerellales</taxon>
        <taxon>Glomerellaceae</taxon>
        <taxon>Colletotrichum</taxon>
        <taxon>Colletotrichum gloeosporioides species complex</taxon>
    </lineage>
</organism>
<dbReference type="GO" id="GO:0008270">
    <property type="term" value="F:zinc ion binding"/>
    <property type="evidence" value="ECO:0007669"/>
    <property type="project" value="InterPro"/>
</dbReference>
<evidence type="ECO:0000256" key="1">
    <source>
        <dbReference type="ARBA" id="ARBA00023242"/>
    </source>
</evidence>